<feature type="transmembrane region" description="Helical" evidence="1">
    <location>
        <begin position="158"/>
        <end position="175"/>
    </location>
</feature>
<evidence type="ECO:0000313" key="3">
    <source>
        <dbReference type="Proteomes" id="UP001162480"/>
    </source>
</evidence>
<name>A0AA36AGC1_OCTVU</name>
<keyword evidence="1" id="KW-1133">Transmembrane helix</keyword>
<protein>
    <submittedName>
        <fullName evidence="2">Uncharacterized protein</fullName>
    </submittedName>
</protein>
<reference evidence="2" key="1">
    <citation type="submission" date="2023-08" db="EMBL/GenBank/DDBJ databases">
        <authorList>
            <person name="Alioto T."/>
            <person name="Alioto T."/>
            <person name="Gomez Garrido J."/>
        </authorList>
    </citation>
    <scope>NUCLEOTIDE SEQUENCE</scope>
</reference>
<keyword evidence="1" id="KW-0472">Membrane</keyword>
<organism evidence="2 3">
    <name type="scientific">Octopus vulgaris</name>
    <name type="common">Common octopus</name>
    <dbReference type="NCBI Taxonomy" id="6645"/>
    <lineage>
        <taxon>Eukaryota</taxon>
        <taxon>Metazoa</taxon>
        <taxon>Spiralia</taxon>
        <taxon>Lophotrochozoa</taxon>
        <taxon>Mollusca</taxon>
        <taxon>Cephalopoda</taxon>
        <taxon>Coleoidea</taxon>
        <taxon>Octopodiformes</taxon>
        <taxon>Octopoda</taxon>
        <taxon>Incirrata</taxon>
        <taxon>Octopodidae</taxon>
        <taxon>Octopus</taxon>
    </lineage>
</organism>
<accession>A0AA36AGC1</accession>
<proteinExistence type="predicted"/>
<dbReference type="Proteomes" id="UP001162480">
    <property type="component" value="Chromosome 1"/>
</dbReference>
<dbReference type="AlphaFoldDB" id="A0AA36AGC1"/>
<keyword evidence="3" id="KW-1185">Reference proteome</keyword>
<dbReference type="EMBL" id="OX597814">
    <property type="protein sequence ID" value="CAI9714988.1"/>
    <property type="molecule type" value="Genomic_DNA"/>
</dbReference>
<keyword evidence="1" id="KW-0812">Transmembrane</keyword>
<evidence type="ECO:0000256" key="1">
    <source>
        <dbReference type="SAM" id="Phobius"/>
    </source>
</evidence>
<sequence>MHDPSLSSDRIVLYSLNCSTKPRHINLACLASFDINAQTKAVVLKAVHRKHNFVCWVFTSRNKILVLPPSDCTNTTAHEQPIIGGREDEASEFSIMKDVSRTCEELCLTSTPSYLTANTTLLPSSSYWDNSSGVYRPQAETSANSKGTLPECNRKNTYVITVMSVLFFLIPLVCVPA</sequence>
<gene>
    <name evidence="2" type="ORF">OCTVUL_1B029983</name>
</gene>
<evidence type="ECO:0000313" key="2">
    <source>
        <dbReference type="EMBL" id="CAI9714988.1"/>
    </source>
</evidence>